<dbReference type="SUPFAM" id="SSF50156">
    <property type="entry name" value="PDZ domain-like"/>
    <property type="match status" value="1"/>
</dbReference>
<keyword evidence="10" id="KW-0378">Hydrolase</keyword>
<keyword evidence="15" id="KW-0472">Membrane</keyword>
<evidence type="ECO:0000256" key="11">
    <source>
        <dbReference type="ARBA" id="ARBA00022825"/>
    </source>
</evidence>
<dbReference type="InterPro" id="IPR036034">
    <property type="entry name" value="PDZ_sf"/>
</dbReference>
<evidence type="ECO:0000256" key="12">
    <source>
        <dbReference type="ARBA" id="ARBA00022946"/>
    </source>
</evidence>
<dbReference type="InterPro" id="IPR041489">
    <property type="entry name" value="PDZ_6"/>
</dbReference>
<dbReference type="SMART" id="SM00228">
    <property type="entry name" value="PDZ"/>
    <property type="match status" value="1"/>
</dbReference>
<evidence type="ECO:0000256" key="14">
    <source>
        <dbReference type="ARBA" id="ARBA00023128"/>
    </source>
</evidence>
<comment type="subcellular location">
    <subcellularLocation>
        <location evidence="3">Mitochondrion intermembrane space</location>
    </subcellularLocation>
    <subcellularLocation>
        <location evidence="2">Mitochondrion membrane</location>
        <topology evidence="2">Single-pass membrane protein</topology>
    </subcellularLocation>
</comment>
<evidence type="ECO:0000256" key="16">
    <source>
        <dbReference type="ARBA" id="ARBA00023145"/>
    </source>
</evidence>
<dbReference type="InterPro" id="IPR009003">
    <property type="entry name" value="Peptidase_S1_PA"/>
</dbReference>
<keyword evidence="16" id="KW-0865">Zymogen</keyword>
<evidence type="ECO:0000256" key="13">
    <source>
        <dbReference type="ARBA" id="ARBA00022989"/>
    </source>
</evidence>
<dbReference type="AlphaFoldDB" id="A0AAD9P461"/>
<keyword evidence="19" id="KW-1185">Reference proteome</keyword>
<dbReference type="FunFam" id="2.40.10.120:FF:000004">
    <property type="entry name" value="Serine protease HTRA2, mitochondrial"/>
    <property type="match status" value="1"/>
</dbReference>
<comment type="similarity">
    <text evidence="4">Belongs to the peptidase S1C family.</text>
</comment>
<keyword evidence="13" id="KW-1133">Transmembrane helix</keyword>
<keyword evidence="11" id="KW-0720">Serine protease</keyword>
<evidence type="ECO:0000256" key="6">
    <source>
        <dbReference type="ARBA" id="ARBA00016929"/>
    </source>
</evidence>
<evidence type="ECO:0000256" key="4">
    <source>
        <dbReference type="ARBA" id="ARBA00010541"/>
    </source>
</evidence>
<protein>
    <recommendedName>
        <fullName evidence="6">Serine protease HTRA2, mitochondrial</fullName>
        <ecNumber evidence="5">3.4.21.108</ecNumber>
    </recommendedName>
</protein>
<dbReference type="GO" id="GO:0005758">
    <property type="term" value="C:mitochondrial intermembrane space"/>
    <property type="evidence" value="ECO:0007669"/>
    <property type="project" value="UniProtKB-SubCell"/>
</dbReference>
<evidence type="ECO:0000256" key="3">
    <source>
        <dbReference type="ARBA" id="ARBA00004569"/>
    </source>
</evidence>
<evidence type="ECO:0000256" key="15">
    <source>
        <dbReference type="ARBA" id="ARBA00023136"/>
    </source>
</evidence>
<accession>A0AAD9P461</accession>
<dbReference type="InterPro" id="IPR001940">
    <property type="entry name" value="Peptidase_S1C"/>
</dbReference>
<keyword evidence="8" id="KW-0812">Transmembrane</keyword>
<dbReference type="GO" id="GO:0006915">
    <property type="term" value="P:apoptotic process"/>
    <property type="evidence" value="ECO:0007669"/>
    <property type="project" value="UniProtKB-KW"/>
</dbReference>
<comment type="catalytic activity">
    <reaction evidence="1">
        <text>Cleavage of non-polar aliphatic amino-acids at the P1 position, with a preference for Val, Ile and Met. At the P2 and P3 positions, Arg is selected most strongly with a secondary preference for other hydrophilic residues.</text>
        <dbReference type="EC" id="3.4.21.108"/>
    </reaction>
</comment>
<sequence>MAAPLKGVGGAVRLFTNIRIAACRCRHSCTTKTVLIPTRQYGNRAPVVQTVKSKYWPVVLASGLAVGYVIGRGWYATNALPQVEAAMPFGGGDSLPPLSNRGRLNFIADVVEKVAPTVVYIEIQGSNPMTGSKMTVSNGSGFIVREDGLILTNAHVVANKQTVKVHLNNGKTYEGWVQAVDPVSDLATVKVNAKGLPVLRLGDSSTLRTGEWVVAVGSPFSLSNTVTAGIVSTTQRNSKELGIHNKDIDYIQTDALITFGHSGGPLINLDGEAIGINTMKVTTGISFAIPIDYAKMFLGKAEKLEKRGQPKGWFGFGSPSSSEPSKSKRRYMGITMLTLTPSIIQELKLRHQDFPSDIDHGVLVHKVVVGSPAFNGGLRPGDIIMKINGKDVSSATDVYASVESGKDLTMSVQRGYERTILTISPEDLEY</sequence>
<evidence type="ECO:0000256" key="7">
    <source>
        <dbReference type="ARBA" id="ARBA00022670"/>
    </source>
</evidence>
<evidence type="ECO:0000313" key="18">
    <source>
        <dbReference type="EMBL" id="KAK2187691.1"/>
    </source>
</evidence>
<dbReference type="Proteomes" id="UP001209878">
    <property type="component" value="Unassembled WGS sequence"/>
</dbReference>
<dbReference type="CDD" id="cd06785">
    <property type="entry name" value="cpPDZ_HtrA-like"/>
    <property type="match status" value="1"/>
</dbReference>
<dbReference type="GO" id="GO:0007005">
    <property type="term" value="P:mitochondrion organization"/>
    <property type="evidence" value="ECO:0007669"/>
    <property type="project" value="UniProtKB-ARBA"/>
</dbReference>
<dbReference type="PANTHER" id="PTHR22939">
    <property type="entry name" value="SERINE PROTEASE FAMILY S1C HTRA-RELATED"/>
    <property type="match status" value="1"/>
</dbReference>
<dbReference type="GO" id="GO:0006508">
    <property type="term" value="P:proteolysis"/>
    <property type="evidence" value="ECO:0007669"/>
    <property type="project" value="UniProtKB-KW"/>
</dbReference>
<proteinExistence type="inferred from homology"/>
<evidence type="ECO:0000259" key="17">
    <source>
        <dbReference type="PROSITE" id="PS50106"/>
    </source>
</evidence>
<comment type="caution">
    <text evidence="18">The sequence shown here is derived from an EMBL/GenBank/DDBJ whole genome shotgun (WGS) entry which is preliminary data.</text>
</comment>
<dbReference type="Gene3D" id="2.40.10.120">
    <property type="match status" value="1"/>
</dbReference>
<keyword evidence="12" id="KW-0809">Transit peptide</keyword>
<evidence type="ECO:0000256" key="9">
    <source>
        <dbReference type="ARBA" id="ARBA00022703"/>
    </source>
</evidence>
<dbReference type="PROSITE" id="PS50106">
    <property type="entry name" value="PDZ"/>
    <property type="match status" value="1"/>
</dbReference>
<dbReference type="PANTHER" id="PTHR22939:SF129">
    <property type="entry name" value="SERINE PROTEASE HTRA2, MITOCHONDRIAL"/>
    <property type="match status" value="1"/>
</dbReference>
<organism evidence="18 19">
    <name type="scientific">Ridgeia piscesae</name>
    <name type="common">Tubeworm</name>
    <dbReference type="NCBI Taxonomy" id="27915"/>
    <lineage>
        <taxon>Eukaryota</taxon>
        <taxon>Metazoa</taxon>
        <taxon>Spiralia</taxon>
        <taxon>Lophotrochozoa</taxon>
        <taxon>Annelida</taxon>
        <taxon>Polychaeta</taxon>
        <taxon>Sedentaria</taxon>
        <taxon>Canalipalpata</taxon>
        <taxon>Sabellida</taxon>
        <taxon>Siboglinidae</taxon>
        <taxon>Ridgeia</taxon>
    </lineage>
</organism>
<keyword evidence="7" id="KW-0645">Protease</keyword>
<evidence type="ECO:0000256" key="5">
    <source>
        <dbReference type="ARBA" id="ARBA00013033"/>
    </source>
</evidence>
<dbReference type="PRINTS" id="PR00834">
    <property type="entry name" value="PROTEASES2C"/>
</dbReference>
<dbReference type="Gene3D" id="2.30.42.10">
    <property type="match status" value="1"/>
</dbReference>
<gene>
    <name evidence="18" type="ORF">NP493_157g04007</name>
</gene>
<evidence type="ECO:0000256" key="10">
    <source>
        <dbReference type="ARBA" id="ARBA00022801"/>
    </source>
</evidence>
<dbReference type="GO" id="GO:0004252">
    <property type="term" value="F:serine-type endopeptidase activity"/>
    <property type="evidence" value="ECO:0007669"/>
    <property type="project" value="InterPro"/>
</dbReference>
<evidence type="ECO:0000256" key="1">
    <source>
        <dbReference type="ARBA" id="ARBA00001760"/>
    </source>
</evidence>
<evidence type="ECO:0000313" key="19">
    <source>
        <dbReference type="Proteomes" id="UP001209878"/>
    </source>
</evidence>
<dbReference type="GO" id="GO:0043065">
    <property type="term" value="P:positive regulation of apoptotic process"/>
    <property type="evidence" value="ECO:0007669"/>
    <property type="project" value="TreeGrafter"/>
</dbReference>
<evidence type="ECO:0000256" key="2">
    <source>
        <dbReference type="ARBA" id="ARBA00004304"/>
    </source>
</evidence>
<reference evidence="18" key="1">
    <citation type="journal article" date="2023" name="Mol. Biol. Evol.">
        <title>Third-Generation Sequencing Reveals the Adaptive Role of the Epigenome in Three Deep-Sea Polychaetes.</title>
        <authorList>
            <person name="Perez M."/>
            <person name="Aroh O."/>
            <person name="Sun Y."/>
            <person name="Lan Y."/>
            <person name="Juniper S.K."/>
            <person name="Young C.R."/>
            <person name="Angers B."/>
            <person name="Qian P.Y."/>
        </authorList>
    </citation>
    <scope>NUCLEOTIDE SEQUENCE</scope>
    <source>
        <strain evidence="18">R07B-5</strain>
    </source>
</reference>
<keyword evidence="9" id="KW-0053">Apoptosis</keyword>
<name>A0AAD9P461_RIDPI</name>
<dbReference type="GO" id="GO:0031966">
    <property type="term" value="C:mitochondrial membrane"/>
    <property type="evidence" value="ECO:0007669"/>
    <property type="project" value="UniProtKB-SubCell"/>
</dbReference>
<dbReference type="EC" id="3.4.21.108" evidence="5"/>
<dbReference type="Pfam" id="PF17820">
    <property type="entry name" value="PDZ_6"/>
    <property type="match status" value="1"/>
</dbReference>
<dbReference type="EMBL" id="JAODUO010000157">
    <property type="protein sequence ID" value="KAK2187691.1"/>
    <property type="molecule type" value="Genomic_DNA"/>
</dbReference>
<dbReference type="InterPro" id="IPR001478">
    <property type="entry name" value="PDZ"/>
</dbReference>
<evidence type="ECO:0000256" key="8">
    <source>
        <dbReference type="ARBA" id="ARBA00022692"/>
    </source>
</evidence>
<dbReference type="SUPFAM" id="SSF50494">
    <property type="entry name" value="Trypsin-like serine proteases"/>
    <property type="match status" value="1"/>
</dbReference>
<dbReference type="Pfam" id="PF13365">
    <property type="entry name" value="Trypsin_2"/>
    <property type="match status" value="1"/>
</dbReference>
<feature type="domain" description="PDZ" evidence="17">
    <location>
        <begin position="321"/>
        <end position="416"/>
    </location>
</feature>
<keyword evidence="14" id="KW-0496">Mitochondrion</keyword>